<keyword evidence="9" id="KW-1185">Reference proteome</keyword>
<evidence type="ECO:0000313" key="8">
    <source>
        <dbReference type="EMBL" id="KAJ5392427.1"/>
    </source>
</evidence>
<protein>
    <recommendedName>
        <fullName evidence="7">Xylanolytic transcriptional activator regulatory domain-containing protein</fullName>
    </recommendedName>
</protein>
<dbReference type="GO" id="GO:0005634">
    <property type="term" value="C:nucleus"/>
    <property type="evidence" value="ECO:0007669"/>
    <property type="project" value="UniProtKB-SubCell"/>
</dbReference>
<evidence type="ECO:0000313" key="9">
    <source>
        <dbReference type="Proteomes" id="UP001147747"/>
    </source>
</evidence>
<dbReference type="PANTHER" id="PTHR47338">
    <property type="entry name" value="ZN(II)2CYS6 TRANSCRIPTION FACTOR (EUROFUNG)-RELATED"/>
    <property type="match status" value="1"/>
</dbReference>
<dbReference type="AlphaFoldDB" id="A0A9W9VZQ3"/>
<evidence type="ECO:0000256" key="5">
    <source>
        <dbReference type="ARBA" id="ARBA00023242"/>
    </source>
</evidence>
<dbReference type="EMBL" id="JAPZBU010000008">
    <property type="protein sequence ID" value="KAJ5392427.1"/>
    <property type="molecule type" value="Genomic_DNA"/>
</dbReference>
<gene>
    <name evidence="8" type="ORF">N7509_007917</name>
</gene>
<evidence type="ECO:0000256" key="4">
    <source>
        <dbReference type="ARBA" id="ARBA00023163"/>
    </source>
</evidence>
<dbReference type="GO" id="GO:0008270">
    <property type="term" value="F:zinc ion binding"/>
    <property type="evidence" value="ECO:0007669"/>
    <property type="project" value="InterPro"/>
</dbReference>
<dbReference type="PANTHER" id="PTHR47338:SF7">
    <property type="entry name" value="ZN(II)2CYS6 TRANSCRIPTION FACTOR (EUROFUNG)"/>
    <property type="match status" value="1"/>
</dbReference>
<dbReference type="GO" id="GO:0006351">
    <property type="term" value="P:DNA-templated transcription"/>
    <property type="evidence" value="ECO:0007669"/>
    <property type="project" value="InterPro"/>
</dbReference>
<dbReference type="GO" id="GO:0000981">
    <property type="term" value="F:DNA-binding transcription factor activity, RNA polymerase II-specific"/>
    <property type="evidence" value="ECO:0007669"/>
    <property type="project" value="InterPro"/>
</dbReference>
<dbReference type="GeneID" id="81371534"/>
<dbReference type="Pfam" id="PF04082">
    <property type="entry name" value="Fungal_trans"/>
    <property type="match status" value="1"/>
</dbReference>
<reference evidence="8" key="1">
    <citation type="submission" date="2022-12" db="EMBL/GenBank/DDBJ databases">
        <authorList>
            <person name="Petersen C."/>
        </authorList>
    </citation>
    <scope>NUCLEOTIDE SEQUENCE</scope>
    <source>
        <strain evidence="8">IBT 29677</strain>
    </source>
</reference>
<name>A0A9W9VZQ3_9EURO</name>
<dbReference type="Proteomes" id="UP001147747">
    <property type="component" value="Unassembled WGS sequence"/>
</dbReference>
<dbReference type="InterPro" id="IPR007219">
    <property type="entry name" value="XnlR_reg_dom"/>
</dbReference>
<comment type="subcellular location">
    <subcellularLocation>
        <location evidence="1">Nucleus</location>
    </subcellularLocation>
</comment>
<organism evidence="8 9">
    <name type="scientific">Penicillium cosmopolitanum</name>
    <dbReference type="NCBI Taxonomy" id="1131564"/>
    <lineage>
        <taxon>Eukaryota</taxon>
        <taxon>Fungi</taxon>
        <taxon>Dikarya</taxon>
        <taxon>Ascomycota</taxon>
        <taxon>Pezizomycotina</taxon>
        <taxon>Eurotiomycetes</taxon>
        <taxon>Eurotiomycetidae</taxon>
        <taxon>Eurotiales</taxon>
        <taxon>Aspergillaceae</taxon>
        <taxon>Penicillium</taxon>
    </lineage>
</organism>
<dbReference type="InterPro" id="IPR050815">
    <property type="entry name" value="TF_fung"/>
</dbReference>
<feature type="domain" description="Xylanolytic transcriptional activator regulatory" evidence="7">
    <location>
        <begin position="78"/>
        <end position="305"/>
    </location>
</feature>
<comment type="caution">
    <text evidence="8">The sequence shown here is derived from an EMBL/GenBank/DDBJ whole genome shotgun (WGS) entry which is preliminary data.</text>
</comment>
<feature type="region of interest" description="Disordered" evidence="6">
    <location>
        <begin position="530"/>
        <end position="554"/>
    </location>
</feature>
<dbReference type="GO" id="GO:0003677">
    <property type="term" value="F:DNA binding"/>
    <property type="evidence" value="ECO:0007669"/>
    <property type="project" value="InterPro"/>
</dbReference>
<evidence type="ECO:0000256" key="6">
    <source>
        <dbReference type="SAM" id="MobiDB-lite"/>
    </source>
</evidence>
<dbReference type="OrthoDB" id="2563500at2759"/>
<evidence type="ECO:0000256" key="3">
    <source>
        <dbReference type="ARBA" id="ARBA00023015"/>
    </source>
</evidence>
<evidence type="ECO:0000259" key="7">
    <source>
        <dbReference type="Pfam" id="PF04082"/>
    </source>
</evidence>
<proteinExistence type="predicted"/>
<reference evidence="8" key="2">
    <citation type="journal article" date="2023" name="IMA Fungus">
        <title>Comparative genomic study of the Penicillium genus elucidates a diverse pangenome and 15 lateral gene transfer events.</title>
        <authorList>
            <person name="Petersen C."/>
            <person name="Sorensen T."/>
            <person name="Nielsen M.R."/>
            <person name="Sondergaard T.E."/>
            <person name="Sorensen J.L."/>
            <person name="Fitzpatrick D.A."/>
            <person name="Frisvad J.C."/>
            <person name="Nielsen K.L."/>
        </authorList>
    </citation>
    <scope>NUCLEOTIDE SEQUENCE</scope>
    <source>
        <strain evidence="8">IBT 29677</strain>
    </source>
</reference>
<dbReference type="RefSeq" id="XP_056488105.1">
    <property type="nucleotide sequence ID" value="XM_056632554.1"/>
</dbReference>
<dbReference type="CDD" id="cd12148">
    <property type="entry name" value="fungal_TF_MHR"/>
    <property type="match status" value="1"/>
</dbReference>
<keyword evidence="3" id="KW-0805">Transcription regulation</keyword>
<sequence>MQPFYPAKVPPRYMTSDISFPTFGDVPDITQLAEGQNEPSRPVRSLIKSNPKPNSNFNLNLDLGLDLPANKMFLESHINAYFEYINPIPAYSFIHKPSFLRNFHRNKLDSLSLRCVCGIASRFLQRSNPHQDYVSEWLKEVEGRMWPRMAEMKIENLQILLLLICWYSLDRKISNMWTSSAMAARVAYGMRLNYESTGPMPFIPKEVRRRMMWSIFMLDKFYSGGFAELTLCNASTMHLNLTCEERNFELDIPTTTATLTPTSSSGTLESGIGLMGHMSRLVKIRNEVLEVTKRIISSKESPYAAKKTIQALDANLLDFAHSLPTHLQNNKRNLLSRAYTTELTGYITLHSLWIQCHCDLYRMMIPGIRESVPELIQRDVPFDYAEECRELCLQYATDMCRLWSDTQLECDMSRITDQSLGIYAYQCANILVRLWDLDADNSLRDCLVILTNFLERLADIYQVVAEIQFEINGFIGSLDVVTNFYATRSDELSSQSLTEIWRSSLKQQSAQEEQTTSRFSLLEFLQQQNKSDGSEEYPDAVEPSGDGEENPHMRADEGLHLDVDIASVEQTEELSNDFWSTSLNMDFDSYDTRVDPFCRMFDDWALVEP</sequence>
<accession>A0A9W9VZQ3</accession>
<evidence type="ECO:0000256" key="2">
    <source>
        <dbReference type="ARBA" id="ARBA00022723"/>
    </source>
</evidence>
<keyword evidence="4" id="KW-0804">Transcription</keyword>
<keyword evidence="2" id="KW-0479">Metal-binding</keyword>
<keyword evidence="5" id="KW-0539">Nucleus</keyword>
<evidence type="ECO:0000256" key="1">
    <source>
        <dbReference type="ARBA" id="ARBA00004123"/>
    </source>
</evidence>